<proteinExistence type="predicted"/>
<evidence type="ECO:0000259" key="2">
    <source>
        <dbReference type="Pfam" id="PF13456"/>
    </source>
</evidence>
<dbReference type="InterPro" id="IPR026960">
    <property type="entry name" value="RVT-Znf"/>
</dbReference>
<name>A0A9R0IFJ1_SPIOL</name>
<feature type="transmembrane region" description="Helical" evidence="1">
    <location>
        <begin position="279"/>
        <end position="304"/>
    </location>
</feature>
<evidence type="ECO:0000313" key="5">
    <source>
        <dbReference type="RefSeq" id="XP_021848406.2"/>
    </source>
</evidence>
<dbReference type="Pfam" id="PF13966">
    <property type="entry name" value="zf-RVT"/>
    <property type="match status" value="1"/>
</dbReference>
<feature type="domain" description="RNase H type-1" evidence="2">
    <location>
        <begin position="196"/>
        <end position="273"/>
    </location>
</feature>
<evidence type="ECO:0000256" key="1">
    <source>
        <dbReference type="SAM" id="Phobius"/>
    </source>
</evidence>
<dbReference type="GeneID" id="110788069"/>
<protein>
    <recommendedName>
        <fullName evidence="6">Reverse transcriptase zinc-binding domain-containing protein</fullName>
    </recommendedName>
</protein>
<dbReference type="KEGG" id="soe:110788069"/>
<dbReference type="Gene3D" id="3.30.420.10">
    <property type="entry name" value="Ribonuclease H-like superfamily/Ribonuclease H"/>
    <property type="match status" value="1"/>
</dbReference>
<dbReference type="AlphaFoldDB" id="A0A9R0IFJ1"/>
<evidence type="ECO:0000259" key="3">
    <source>
        <dbReference type="Pfam" id="PF13966"/>
    </source>
</evidence>
<dbReference type="InterPro" id="IPR002156">
    <property type="entry name" value="RNaseH_domain"/>
</dbReference>
<evidence type="ECO:0000313" key="4">
    <source>
        <dbReference type="Proteomes" id="UP000813463"/>
    </source>
</evidence>
<keyword evidence="1" id="KW-1133">Transmembrane helix</keyword>
<sequence length="336" mass="38121">MVSDEDASFCKQIWKLKIPPNWKIFLWKLMYDGIAVKGNLERRGIDTNPSCDYCGSGSEDSQHLFRFCNLAKLVWMYSPLQICSNDDETVSLKKWIQSYILLFNSKDGGSEAKLDAFISILWSLWVTRNERVFRNESKHVRAVLLTMDRMLGMTKHFKECTLATGKNMMNICKPPGFDLVQLGAVRNQVADFILQIDGSWEKTRKSGGGWAFKEHSNARYREGGGYYGSALSATQVETEVCLKAMEWAERQGKKEILVITDSSVLVSTLDNIEIADISMFWMEVLQVVAVGFGWLHVFWTFGGFRVREWQVSNRLVGFGWLVLVDKGGGVCESALA</sequence>
<reference evidence="4" key="1">
    <citation type="journal article" date="2021" name="Nat. Commun.">
        <title>Genomic analyses provide insights into spinach domestication and the genetic basis of agronomic traits.</title>
        <authorList>
            <person name="Cai X."/>
            <person name="Sun X."/>
            <person name="Xu C."/>
            <person name="Sun H."/>
            <person name="Wang X."/>
            <person name="Ge C."/>
            <person name="Zhang Z."/>
            <person name="Wang Q."/>
            <person name="Fei Z."/>
            <person name="Jiao C."/>
            <person name="Wang Q."/>
        </authorList>
    </citation>
    <scope>NUCLEOTIDE SEQUENCE [LARGE SCALE GENOMIC DNA]</scope>
    <source>
        <strain evidence="4">cv. Varoflay</strain>
    </source>
</reference>
<accession>A0A9R0IFJ1</accession>
<keyword evidence="4" id="KW-1185">Reference proteome</keyword>
<keyword evidence="1" id="KW-0472">Membrane</keyword>
<dbReference type="GO" id="GO:0003676">
    <property type="term" value="F:nucleic acid binding"/>
    <property type="evidence" value="ECO:0007669"/>
    <property type="project" value="InterPro"/>
</dbReference>
<dbReference type="Pfam" id="PF13456">
    <property type="entry name" value="RVT_3"/>
    <property type="match status" value="1"/>
</dbReference>
<organism evidence="4 5">
    <name type="scientific">Spinacia oleracea</name>
    <name type="common">Spinach</name>
    <dbReference type="NCBI Taxonomy" id="3562"/>
    <lineage>
        <taxon>Eukaryota</taxon>
        <taxon>Viridiplantae</taxon>
        <taxon>Streptophyta</taxon>
        <taxon>Embryophyta</taxon>
        <taxon>Tracheophyta</taxon>
        <taxon>Spermatophyta</taxon>
        <taxon>Magnoliopsida</taxon>
        <taxon>eudicotyledons</taxon>
        <taxon>Gunneridae</taxon>
        <taxon>Pentapetalae</taxon>
        <taxon>Caryophyllales</taxon>
        <taxon>Chenopodiaceae</taxon>
        <taxon>Chenopodioideae</taxon>
        <taxon>Anserineae</taxon>
        <taxon>Spinacia</taxon>
    </lineage>
</organism>
<reference evidence="5" key="2">
    <citation type="submission" date="2025-08" db="UniProtKB">
        <authorList>
            <consortium name="RefSeq"/>
        </authorList>
    </citation>
    <scope>IDENTIFICATION</scope>
    <source>
        <tissue evidence="5">Leaf</tissue>
    </source>
</reference>
<dbReference type="RefSeq" id="XP_021848406.2">
    <property type="nucleotide sequence ID" value="XM_021992714.2"/>
</dbReference>
<dbReference type="InterPro" id="IPR036397">
    <property type="entry name" value="RNaseH_sf"/>
</dbReference>
<dbReference type="Proteomes" id="UP000813463">
    <property type="component" value="Chromosome 6"/>
</dbReference>
<gene>
    <name evidence="5" type="primary">LOC110788069</name>
</gene>
<feature type="domain" description="Reverse transcriptase zinc-binding" evidence="3">
    <location>
        <begin position="6"/>
        <end position="75"/>
    </location>
</feature>
<evidence type="ECO:0008006" key="6">
    <source>
        <dbReference type="Google" id="ProtNLM"/>
    </source>
</evidence>
<keyword evidence="1" id="KW-0812">Transmembrane</keyword>
<dbReference type="GO" id="GO:0004523">
    <property type="term" value="F:RNA-DNA hybrid ribonuclease activity"/>
    <property type="evidence" value="ECO:0007669"/>
    <property type="project" value="InterPro"/>
</dbReference>